<proteinExistence type="predicted"/>
<accession>A0ABM6F1B3</accession>
<sequence length="103" mass="10889">MLAECGADVITIEPPDAAEVIGRAVAGADVFLTKMRNRGDCAPRLGQHTRQILAGLGLGGCARAPEVAQRRWSKRRASRSPPNCTSVTSTTRMAITLNITAVS</sequence>
<evidence type="ECO:0000313" key="2">
    <source>
        <dbReference type="Proteomes" id="UP000177515"/>
    </source>
</evidence>
<dbReference type="Proteomes" id="UP000177515">
    <property type="component" value="Chromosome 1"/>
</dbReference>
<keyword evidence="2" id="KW-1185">Reference proteome</keyword>
<gene>
    <name evidence="1" type="ORF">BKK80_04395</name>
</gene>
<evidence type="ECO:0000313" key="1">
    <source>
        <dbReference type="EMBL" id="AOZ05149.1"/>
    </source>
</evidence>
<dbReference type="EMBL" id="CP017754">
    <property type="protein sequence ID" value="AOZ05149.1"/>
    <property type="molecule type" value="Genomic_DNA"/>
</dbReference>
<dbReference type="InterPro" id="IPR023606">
    <property type="entry name" value="CoA-Trfase_III_dom_1_sf"/>
</dbReference>
<dbReference type="SUPFAM" id="SSF89796">
    <property type="entry name" value="CoA-transferase family III (CaiB/BaiF)"/>
    <property type="match status" value="1"/>
</dbReference>
<protein>
    <submittedName>
        <fullName evidence="1">Uncharacterized protein</fullName>
    </submittedName>
</protein>
<reference evidence="1 2" key="1">
    <citation type="submission" date="2016-10" db="EMBL/GenBank/DDBJ databases">
        <title>Complete genome sequences of three Cupriavidus strains isolated from various Malaysian environments.</title>
        <authorList>
            <person name="Abdullah A.A.-A."/>
            <person name="Shafie N.A.H."/>
            <person name="Lau N.S."/>
        </authorList>
    </citation>
    <scope>NUCLEOTIDE SEQUENCE [LARGE SCALE GENOMIC DNA]</scope>
    <source>
        <strain evidence="1 2">USMAA1020</strain>
    </source>
</reference>
<organism evidence="1 2">
    <name type="scientific">Cupriavidus malaysiensis</name>
    <dbReference type="NCBI Taxonomy" id="367825"/>
    <lineage>
        <taxon>Bacteria</taxon>
        <taxon>Pseudomonadati</taxon>
        <taxon>Pseudomonadota</taxon>
        <taxon>Betaproteobacteria</taxon>
        <taxon>Burkholderiales</taxon>
        <taxon>Burkholderiaceae</taxon>
        <taxon>Cupriavidus</taxon>
    </lineage>
</organism>
<name>A0ABM6F1B3_9BURK</name>